<evidence type="ECO:0000313" key="4">
    <source>
        <dbReference type="Proteomes" id="UP001152320"/>
    </source>
</evidence>
<reference evidence="3" key="1">
    <citation type="submission" date="2021-10" db="EMBL/GenBank/DDBJ databases">
        <title>Tropical sea cucumber genome reveals ecological adaptation and Cuvierian tubules defense mechanism.</title>
        <authorList>
            <person name="Chen T."/>
        </authorList>
    </citation>
    <scope>NUCLEOTIDE SEQUENCE</scope>
    <source>
        <strain evidence="3">Nanhai2018</strain>
        <tissue evidence="3">Muscle</tissue>
    </source>
</reference>
<dbReference type="GO" id="GO:0003676">
    <property type="term" value="F:nucleic acid binding"/>
    <property type="evidence" value="ECO:0007669"/>
    <property type="project" value="InterPro"/>
</dbReference>
<dbReference type="Gene3D" id="3.30.420.10">
    <property type="entry name" value="Ribonuclease H-like superfamily/Ribonuclease H"/>
    <property type="match status" value="1"/>
</dbReference>
<dbReference type="PANTHER" id="PTHR37984">
    <property type="entry name" value="PROTEIN CBG26694"/>
    <property type="match status" value="1"/>
</dbReference>
<feature type="compositionally biased region" description="Basic and acidic residues" evidence="1">
    <location>
        <begin position="202"/>
        <end position="223"/>
    </location>
</feature>
<dbReference type="EMBL" id="JAIZAY010000001">
    <property type="protein sequence ID" value="KAJ8050559.1"/>
    <property type="molecule type" value="Genomic_DNA"/>
</dbReference>
<feature type="region of interest" description="Disordered" evidence="1">
    <location>
        <begin position="843"/>
        <end position="862"/>
    </location>
</feature>
<organism evidence="3 4">
    <name type="scientific">Holothuria leucospilota</name>
    <name type="common">Black long sea cucumber</name>
    <name type="synonym">Mertensiothuria leucospilota</name>
    <dbReference type="NCBI Taxonomy" id="206669"/>
    <lineage>
        <taxon>Eukaryota</taxon>
        <taxon>Metazoa</taxon>
        <taxon>Echinodermata</taxon>
        <taxon>Eleutherozoa</taxon>
        <taxon>Echinozoa</taxon>
        <taxon>Holothuroidea</taxon>
        <taxon>Aspidochirotacea</taxon>
        <taxon>Aspidochirotida</taxon>
        <taxon>Holothuriidae</taxon>
        <taxon>Holothuria</taxon>
    </lineage>
</organism>
<comment type="caution">
    <text evidence="3">The sequence shown here is derived from an EMBL/GenBank/DDBJ whole genome shotgun (WGS) entry which is preliminary data.</text>
</comment>
<keyword evidence="4" id="KW-1185">Reference proteome</keyword>
<dbReference type="SMART" id="SM00343">
    <property type="entry name" value="ZnF_C2HC"/>
    <property type="match status" value="1"/>
</dbReference>
<dbReference type="GO" id="GO:0015074">
    <property type="term" value="P:DNA integration"/>
    <property type="evidence" value="ECO:0007669"/>
    <property type="project" value="InterPro"/>
</dbReference>
<dbReference type="SUPFAM" id="SSF53098">
    <property type="entry name" value="Ribonuclease H-like"/>
    <property type="match status" value="1"/>
</dbReference>
<dbReference type="InterPro" id="IPR050951">
    <property type="entry name" value="Retrovirus_Pol_polyprotein"/>
</dbReference>
<feature type="compositionally biased region" description="Polar residues" evidence="1">
    <location>
        <begin position="843"/>
        <end position="852"/>
    </location>
</feature>
<sequence>MADKFVQPPKFHKDYPSWKQEIELWAKVTGLAKAKQGIAVCLTLEGKAKDVGLQINVDELSAETGLKSLMDKLDTLFLKESKESMYESYKCFDKVERAPHQEMIDYIIDFDSAYSKLKKREMQLPEAVLAFKLLDGAGLTESQRQLALTACTDLSFESMKQALRRIFTGVTTENDTTDKAVKMEHEVLYGKHNKFVSSQRGSDSRPKVKPNYDHDKKGNDKRLNPVNRYGNRMKCRICQSIYHFAKDCPEAVHVNVNQTEEHVEVGNITLLTVNQTFVAETYGTAVIDTACTKTVCGRDWMNKFIDMGGQVLSSVESNRPFKFGHGPVVNAVKMITIGGKIGKTKCNIETEVVPLDLPLLLSKESLKRAGTELNIPCDEAIMFGEKINLELTSSGHYCVNILDDQDSESVNGNEVLYSINTFQDLDEPEKRKRLVKLHSQFGHATSDRLKQLLKSAGIDDSDLFILLQDVVNQCVTCRKYKKAPPRPVVGEKRASDFNDCVAVDLHQLDSNVWYLHIIDEYSRLSSGCIVNNKGPETFVASFMKHWIGIHGAPKRLISDNGGEFNNDIVRDMCENFNIEVLTTPGYSPWSNGICERNNAVLTETLLKLRDSHNYDLDTSFYWAVVAKNCLLNVNGFSPYQIAFGRNPNLPCVLQDKLPALQGRTISQTVGTHINAMHHAREEFVKAESSEKIRRALRKQSRTYDESISFGDKVYYKRPNGLAWKGPATVIGLDGPVIFVRHGGTLVRVHKCRLQKVIHNNVHEKSKEIDRQSDCHTNAVTEINGPTGTKEGTDHSVKGELIEIPRSGNNLDSDIIAYDSIDSNDDGVEVQSDHVSCDTVDNSEINSENQNHNVPEGVNKAHRHSSRVVKKPYWFKDYVGIDNIEETILTTESVDLSSAKLIELEGWKSNKVYQELPYEGQKLISTRWVCTLKSTANGIQPKARLVARGFEEFNTNVEKESPT</sequence>
<dbReference type="OrthoDB" id="10058978at2759"/>
<dbReference type="InterPro" id="IPR012337">
    <property type="entry name" value="RNaseH-like_sf"/>
</dbReference>
<evidence type="ECO:0000313" key="3">
    <source>
        <dbReference type="EMBL" id="KAJ8050559.1"/>
    </source>
</evidence>
<evidence type="ECO:0000259" key="2">
    <source>
        <dbReference type="PROSITE" id="PS50994"/>
    </source>
</evidence>
<dbReference type="InterPro" id="IPR001584">
    <property type="entry name" value="Integrase_cat-core"/>
</dbReference>
<gene>
    <name evidence="3" type="ORF">HOLleu_03807</name>
</gene>
<dbReference type="Proteomes" id="UP001152320">
    <property type="component" value="Chromosome 1"/>
</dbReference>
<feature type="domain" description="Integrase catalytic" evidence="2">
    <location>
        <begin position="483"/>
        <end position="655"/>
    </location>
</feature>
<dbReference type="PROSITE" id="PS50994">
    <property type="entry name" value="INTEGRASE"/>
    <property type="match status" value="1"/>
</dbReference>
<dbReference type="InterPro" id="IPR036397">
    <property type="entry name" value="RNaseH_sf"/>
</dbReference>
<feature type="region of interest" description="Disordered" evidence="1">
    <location>
        <begin position="196"/>
        <end position="225"/>
    </location>
</feature>
<name>A0A9Q1CTV3_HOLLE</name>
<dbReference type="AlphaFoldDB" id="A0A9Q1CTV3"/>
<dbReference type="InterPro" id="IPR001878">
    <property type="entry name" value="Znf_CCHC"/>
</dbReference>
<protein>
    <recommendedName>
        <fullName evidence="2">Integrase catalytic domain-containing protein</fullName>
    </recommendedName>
</protein>
<dbReference type="GO" id="GO:0008270">
    <property type="term" value="F:zinc ion binding"/>
    <property type="evidence" value="ECO:0007669"/>
    <property type="project" value="InterPro"/>
</dbReference>
<accession>A0A9Q1CTV3</accession>
<dbReference type="PANTHER" id="PTHR37984:SF5">
    <property type="entry name" value="PROTEIN NYNRIN-LIKE"/>
    <property type="match status" value="1"/>
</dbReference>
<evidence type="ECO:0000256" key="1">
    <source>
        <dbReference type="SAM" id="MobiDB-lite"/>
    </source>
</evidence>
<proteinExistence type="predicted"/>